<proteinExistence type="predicted"/>
<comment type="caution">
    <text evidence="1">The sequence shown here is derived from an EMBL/GenBank/DDBJ whole genome shotgun (WGS) entry which is preliminary data.</text>
</comment>
<protein>
    <submittedName>
        <fullName evidence="1">Tetratricopeptide (TPR) repeat protein</fullName>
    </submittedName>
</protein>
<dbReference type="Proteomes" id="UP000575241">
    <property type="component" value="Unassembled WGS sequence"/>
</dbReference>
<dbReference type="Gene3D" id="1.25.40.10">
    <property type="entry name" value="Tetratricopeptide repeat domain"/>
    <property type="match status" value="1"/>
</dbReference>
<dbReference type="EMBL" id="JACHLN010000002">
    <property type="protein sequence ID" value="MBB4839084.1"/>
    <property type="molecule type" value="Genomic_DNA"/>
</dbReference>
<dbReference type="AlphaFoldDB" id="A0A7W7K149"/>
<reference evidence="1 2" key="1">
    <citation type="submission" date="2020-08" db="EMBL/GenBank/DDBJ databases">
        <title>Functional genomics of gut bacteria from endangered species of beetles.</title>
        <authorList>
            <person name="Carlos-Shanley C."/>
        </authorList>
    </citation>
    <scope>NUCLEOTIDE SEQUENCE [LARGE SCALE GENOMIC DNA]</scope>
    <source>
        <strain evidence="1 2">S00224</strain>
    </source>
</reference>
<dbReference type="SUPFAM" id="SSF48452">
    <property type="entry name" value="TPR-like"/>
    <property type="match status" value="1"/>
</dbReference>
<organism evidence="1 2">
    <name type="scientific">Sphingomonas kyeonggiensis</name>
    <dbReference type="NCBI Taxonomy" id="1268553"/>
    <lineage>
        <taxon>Bacteria</taxon>
        <taxon>Pseudomonadati</taxon>
        <taxon>Pseudomonadota</taxon>
        <taxon>Alphaproteobacteria</taxon>
        <taxon>Sphingomonadales</taxon>
        <taxon>Sphingomonadaceae</taxon>
        <taxon>Sphingomonas</taxon>
    </lineage>
</organism>
<keyword evidence="2" id="KW-1185">Reference proteome</keyword>
<dbReference type="InterPro" id="IPR011990">
    <property type="entry name" value="TPR-like_helical_dom_sf"/>
</dbReference>
<gene>
    <name evidence="1" type="ORF">HNP52_002153</name>
</gene>
<sequence>MTANIRREKGLCGLPWRALKRVVAEPAGRQQIDAAYDALASEHPERSGSAATQKAYVAAAAGHPEAMLSIADANVRDHPEDKSLANMSCFARGRYGFDVDNAMPYCNAAVDGTGRQGWTLVNRGRVELALGLYKEALADFNEALGNREMREMQHKMLVDAAYGRGIARLKLGDAGGAADTRAAIAARSSVVLDFEDAGIRP</sequence>
<evidence type="ECO:0000313" key="2">
    <source>
        <dbReference type="Proteomes" id="UP000575241"/>
    </source>
</evidence>
<name>A0A7W7K149_9SPHN</name>
<dbReference type="RefSeq" id="WP_184166631.1">
    <property type="nucleotide sequence ID" value="NZ_JACHLN010000002.1"/>
</dbReference>
<evidence type="ECO:0000313" key="1">
    <source>
        <dbReference type="EMBL" id="MBB4839084.1"/>
    </source>
</evidence>
<accession>A0A7W7K149</accession>